<sequence length="184" mass="20039">MATPMLRGCCFSGCANVALVDRDGKCDLHKHKGMCQAPLCVNQVYARHLCVRHGAKRRCQVPDCWANARRGPLCSRHAELPALRKTCIEDGCTKHAQRHQKCVAHGGGRRCKANDCMRCARSGGYCARHGRELLEQTSLLASTAHIEPVVVSTSSLDTEDAGSSNESLGAFTEVDAVVLGYFLR</sequence>
<proteinExistence type="predicted"/>
<evidence type="ECO:0000313" key="11">
    <source>
        <dbReference type="Proteomes" id="UP000266196"/>
    </source>
</evidence>
<evidence type="ECO:0000313" key="14">
    <source>
        <dbReference type="Proteomes" id="UP000283543"/>
    </source>
</evidence>
<comment type="caution">
    <text evidence="3">The sequence shown here is derived from an EMBL/GenBank/DDBJ whole genome shotgun (WGS) entry which is preliminary data.</text>
</comment>
<evidence type="ECO:0000313" key="2">
    <source>
        <dbReference type="EMBL" id="RHY01412.1"/>
    </source>
</evidence>
<dbReference type="EMBL" id="QUTE01009155">
    <property type="protein sequence ID" value="RHZ20492.1"/>
    <property type="molecule type" value="Genomic_DNA"/>
</dbReference>
<dbReference type="Proteomes" id="UP000266239">
    <property type="component" value="Unassembled WGS sequence"/>
</dbReference>
<dbReference type="Proteomes" id="UP000286510">
    <property type="component" value="Unassembled WGS sequence"/>
</dbReference>
<evidence type="ECO:0000313" key="15">
    <source>
        <dbReference type="Proteomes" id="UP000286510"/>
    </source>
</evidence>
<evidence type="ECO:0000313" key="12">
    <source>
        <dbReference type="Proteomes" id="UP000266239"/>
    </source>
</evidence>
<dbReference type="VEuPathDB" id="FungiDB:H257_12419"/>
<evidence type="ECO:0000313" key="3">
    <source>
        <dbReference type="EMBL" id="RHY26709.1"/>
    </source>
</evidence>
<dbReference type="EMBL" id="QUSZ01007844">
    <property type="protein sequence ID" value="RHY01412.1"/>
    <property type="molecule type" value="Genomic_DNA"/>
</dbReference>
<dbReference type="Proteomes" id="UP000283543">
    <property type="component" value="Unassembled WGS sequence"/>
</dbReference>
<protein>
    <recommendedName>
        <fullName evidence="1">WRKY19-like zinc finger domain-containing protein</fullName>
    </recommendedName>
</protein>
<dbReference type="Proteomes" id="UP000266643">
    <property type="component" value="Unassembled WGS sequence"/>
</dbReference>
<dbReference type="EMBL" id="QUTB01007655">
    <property type="protein sequence ID" value="RHY45083.1"/>
    <property type="molecule type" value="Genomic_DNA"/>
</dbReference>
<evidence type="ECO:0000313" key="7">
    <source>
        <dbReference type="EMBL" id="RHY83447.1"/>
    </source>
</evidence>
<name>A0A397BZH4_APHAT</name>
<accession>A0A397BZH4</accession>
<dbReference type="EMBL" id="QUTF01025504">
    <property type="protein sequence ID" value="RHY83447.1"/>
    <property type="molecule type" value="Genomic_DNA"/>
</dbReference>
<dbReference type="EMBL" id="QUTC01002210">
    <property type="protein sequence ID" value="RHY74867.1"/>
    <property type="molecule type" value="Genomic_DNA"/>
</dbReference>
<dbReference type="EMBL" id="QUTD01008867">
    <property type="protein sequence ID" value="RHY44568.1"/>
    <property type="molecule type" value="Genomic_DNA"/>
</dbReference>
<dbReference type="PANTHER" id="PTHR31827:SF1">
    <property type="entry name" value="EMB|CAB89363.1"/>
    <property type="match status" value="1"/>
</dbReference>
<organism evidence="3 12">
    <name type="scientific">Aphanomyces astaci</name>
    <name type="common">Crayfish plague agent</name>
    <dbReference type="NCBI Taxonomy" id="112090"/>
    <lineage>
        <taxon>Eukaryota</taxon>
        <taxon>Sar</taxon>
        <taxon>Stramenopiles</taxon>
        <taxon>Oomycota</taxon>
        <taxon>Saprolegniomycetes</taxon>
        <taxon>Saprolegniales</taxon>
        <taxon>Verrucalvaceae</taxon>
        <taxon>Aphanomyces</taxon>
    </lineage>
</organism>
<evidence type="ECO:0000313" key="13">
    <source>
        <dbReference type="Proteomes" id="UP000266643"/>
    </source>
</evidence>
<gene>
    <name evidence="3" type="ORF">DYB25_012708</name>
    <name evidence="7" type="ORF">DYB26_006507</name>
    <name evidence="4" type="ORF">DYB30_012815</name>
    <name evidence="8" type="ORF">DYB31_010374</name>
    <name evidence="5" type="ORF">DYB34_012224</name>
    <name evidence="2" type="ORF">DYB36_012590</name>
    <name evidence="6" type="ORF">DYB38_014339</name>
</gene>
<dbReference type="EMBL" id="QUTA01002546">
    <property type="protein sequence ID" value="RHY26709.1"/>
    <property type="molecule type" value="Genomic_DNA"/>
</dbReference>
<evidence type="ECO:0000313" key="8">
    <source>
        <dbReference type="EMBL" id="RHZ20492.1"/>
    </source>
</evidence>
<dbReference type="Pfam" id="PF24906">
    <property type="entry name" value="Zf_WRKY19"/>
    <property type="match status" value="1"/>
</dbReference>
<evidence type="ECO:0000313" key="6">
    <source>
        <dbReference type="EMBL" id="RHY74867.1"/>
    </source>
</evidence>
<evidence type="ECO:0000313" key="5">
    <source>
        <dbReference type="EMBL" id="RHY45083.1"/>
    </source>
</evidence>
<reference evidence="9 10" key="1">
    <citation type="submission" date="2018-08" db="EMBL/GenBank/DDBJ databases">
        <title>Aphanomyces genome sequencing and annotation.</title>
        <authorList>
            <person name="Minardi D."/>
            <person name="Oidtmann B."/>
            <person name="Van Der Giezen M."/>
            <person name="Studholme D.J."/>
        </authorList>
    </citation>
    <scope>NUCLEOTIDE SEQUENCE [LARGE SCALE GENOMIC DNA]</scope>
    <source>
        <strain evidence="8 11">197901</strain>
        <strain evidence="4 13">D2</strain>
        <strain evidence="7 15">FDL457</strain>
        <strain evidence="2 9">Kv</strain>
        <strain evidence="6 10">SA</strain>
        <strain evidence="5 14">Si</strain>
        <strain evidence="3 12">Yx</strain>
    </source>
</reference>
<dbReference type="Proteomes" id="UP000265716">
    <property type="component" value="Unassembled WGS sequence"/>
</dbReference>
<evidence type="ECO:0000259" key="1">
    <source>
        <dbReference type="Pfam" id="PF24906"/>
    </source>
</evidence>
<evidence type="ECO:0000313" key="10">
    <source>
        <dbReference type="Proteomes" id="UP000265716"/>
    </source>
</evidence>
<dbReference type="Proteomes" id="UP000265427">
    <property type="component" value="Unassembled WGS sequence"/>
</dbReference>
<dbReference type="Proteomes" id="UP000266196">
    <property type="component" value="Unassembled WGS sequence"/>
</dbReference>
<dbReference type="InterPro" id="IPR056866">
    <property type="entry name" value="Znf_WRKY19"/>
</dbReference>
<evidence type="ECO:0000313" key="4">
    <source>
        <dbReference type="EMBL" id="RHY44568.1"/>
    </source>
</evidence>
<dbReference type="PANTHER" id="PTHR31827">
    <property type="entry name" value="EMB|CAB89363.1"/>
    <property type="match status" value="1"/>
</dbReference>
<dbReference type="AlphaFoldDB" id="A0A397BZH4"/>
<feature type="domain" description="WRKY19-like zinc finger" evidence="1">
    <location>
        <begin position="108"/>
        <end position="130"/>
    </location>
</feature>
<evidence type="ECO:0000313" key="9">
    <source>
        <dbReference type="Proteomes" id="UP000265427"/>
    </source>
</evidence>